<reference evidence="2 3" key="1">
    <citation type="submission" date="2023-07" db="EMBL/GenBank/DDBJ databases">
        <title>Comparative genomics of wheat-associated soil bacteria to identify genetic determinants of phenazine resistance.</title>
        <authorList>
            <person name="Mouncey N."/>
        </authorList>
    </citation>
    <scope>NUCLEOTIDE SEQUENCE [LARGE SCALE GENOMIC DNA]</scope>
    <source>
        <strain evidence="2 3">W2I7</strain>
    </source>
</reference>
<dbReference type="EMBL" id="JAUSXK010000001">
    <property type="protein sequence ID" value="MDQ0644061.1"/>
    <property type="molecule type" value="Genomic_DNA"/>
</dbReference>
<dbReference type="Proteomes" id="UP001239085">
    <property type="component" value="Unassembled WGS sequence"/>
</dbReference>
<feature type="signal peptide" evidence="1">
    <location>
        <begin position="1"/>
        <end position="29"/>
    </location>
</feature>
<keyword evidence="1" id="KW-0732">Signal</keyword>
<evidence type="ECO:0008006" key="4">
    <source>
        <dbReference type="Google" id="ProtNLM"/>
    </source>
</evidence>
<accession>A0ABU0P9Q1</accession>
<evidence type="ECO:0000256" key="1">
    <source>
        <dbReference type="SAM" id="SignalP"/>
    </source>
</evidence>
<gene>
    <name evidence="2" type="ORF">QFZ46_002221</name>
</gene>
<evidence type="ECO:0000313" key="2">
    <source>
        <dbReference type="EMBL" id="MDQ0644061.1"/>
    </source>
</evidence>
<protein>
    <recommendedName>
        <fullName evidence="4">Lipoprotein</fullName>
    </recommendedName>
</protein>
<dbReference type="RefSeq" id="WP_307361383.1">
    <property type="nucleotide sequence ID" value="NZ_JAUSXK010000001.1"/>
</dbReference>
<keyword evidence="3" id="KW-1185">Reference proteome</keyword>
<name>A0ABU0P9Q1_9MICO</name>
<proteinExistence type="predicted"/>
<sequence length="234" mass="23836">MPKTRSDALRRVIIPLTLALLLVPGCSGAPVSPVATPTHLDLGEDWGDDVGNGVTLLGTEDALAAVIAAMRAEHGGTMTGVFVDTADRMMTFVVSGRGGSVEAEFTVNGVSTRIVLTDDVAYVLPSPTGEAADGAYACMGVDDPAVARWRTLLDPVRTVAEFSADASAIAAAGEGTANIVLGAEGTLGALTVSRDGPPLPTALVRADAAGTMEVEFSDWGETEVAPPSPLADDC</sequence>
<comment type="caution">
    <text evidence="2">The sequence shown here is derived from an EMBL/GenBank/DDBJ whole genome shotgun (WGS) entry which is preliminary data.</text>
</comment>
<feature type="chain" id="PRO_5046628214" description="Lipoprotein" evidence="1">
    <location>
        <begin position="30"/>
        <end position="234"/>
    </location>
</feature>
<organism evidence="2 3">
    <name type="scientific">Microbacterium murale</name>
    <dbReference type="NCBI Taxonomy" id="1081040"/>
    <lineage>
        <taxon>Bacteria</taxon>
        <taxon>Bacillati</taxon>
        <taxon>Actinomycetota</taxon>
        <taxon>Actinomycetes</taxon>
        <taxon>Micrococcales</taxon>
        <taxon>Microbacteriaceae</taxon>
        <taxon>Microbacterium</taxon>
    </lineage>
</organism>
<evidence type="ECO:0000313" key="3">
    <source>
        <dbReference type="Proteomes" id="UP001239085"/>
    </source>
</evidence>